<sequence length="138" mass="15046">MALGGCLVPGELCEGLVQFVRDSFVLLFLLDKLVFQSVHFLLELLHRPLSKFGSRFGLLEPTGHLSDLALVGLLLLQGLLLTDFQGLQVVANHSQLLLKLHNFAFLPCRPSPRLSPGLPPGVRCGGPSLRISCQTPPR</sequence>
<protein>
    <submittedName>
        <fullName evidence="1">Putative tropomyosin</fullName>
    </submittedName>
</protein>
<organism evidence="1">
    <name type="scientific">Ixodes ricinus</name>
    <name type="common">Common tick</name>
    <name type="synonym">Acarus ricinus</name>
    <dbReference type="NCBI Taxonomy" id="34613"/>
    <lineage>
        <taxon>Eukaryota</taxon>
        <taxon>Metazoa</taxon>
        <taxon>Ecdysozoa</taxon>
        <taxon>Arthropoda</taxon>
        <taxon>Chelicerata</taxon>
        <taxon>Arachnida</taxon>
        <taxon>Acari</taxon>
        <taxon>Parasitiformes</taxon>
        <taxon>Ixodida</taxon>
        <taxon>Ixodoidea</taxon>
        <taxon>Ixodidae</taxon>
        <taxon>Ixodinae</taxon>
        <taxon>Ixodes</taxon>
    </lineage>
</organism>
<dbReference type="AlphaFoldDB" id="A0A0K8RCJ5"/>
<reference evidence="1" key="1">
    <citation type="submission" date="2012-12" db="EMBL/GenBank/DDBJ databases">
        <title>Identification and characterization of a phenylalanine ammonia-lyase gene family in Isatis indigotica Fort.</title>
        <authorList>
            <person name="Liu Q."/>
            <person name="Chen J."/>
            <person name="Zhou X."/>
            <person name="Di P."/>
            <person name="Xiao Y."/>
            <person name="Xuan H."/>
            <person name="Zhang L."/>
            <person name="Chen W."/>
        </authorList>
    </citation>
    <scope>NUCLEOTIDE SEQUENCE</scope>
    <source>
        <tissue evidence="1">Salivary gland</tissue>
    </source>
</reference>
<proteinExistence type="evidence at transcript level"/>
<evidence type="ECO:0000313" key="1">
    <source>
        <dbReference type="EMBL" id="JAA68189.1"/>
    </source>
</evidence>
<name>A0A0K8RCJ5_IXORI</name>
<accession>A0A0K8RCJ5</accession>
<dbReference type="EMBL" id="GADI01005619">
    <property type="protein sequence ID" value="JAA68189.1"/>
    <property type="molecule type" value="mRNA"/>
</dbReference>